<feature type="domain" description="C2H2-type" evidence="7">
    <location>
        <begin position="1154"/>
        <end position="1181"/>
    </location>
</feature>
<evidence type="ECO:0008006" key="11">
    <source>
        <dbReference type="Google" id="ProtNLM"/>
    </source>
</evidence>
<evidence type="ECO:0000259" key="7">
    <source>
        <dbReference type="PROSITE" id="PS50157"/>
    </source>
</evidence>
<feature type="compositionally biased region" description="Acidic residues" evidence="6">
    <location>
        <begin position="54"/>
        <end position="70"/>
    </location>
</feature>
<feature type="compositionally biased region" description="Polar residues" evidence="6">
    <location>
        <begin position="399"/>
        <end position="412"/>
    </location>
</feature>
<dbReference type="PROSITE" id="PS50280">
    <property type="entry name" value="SET"/>
    <property type="match status" value="1"/>
</dbReference>
<sequence length="1634" mass="178283">MSNVSPSRMVSPAQSGQEDHDEEDEIHHHDDLHHMHPHPHHHLMAMGLDHDLGGDFEPESLDDQDTEDDNNNFHHQNNNDNEAQEMMAAGPSGSHHSVPQALTSGQSHDDNEGEVSESIQAHVPLGFAPTQGGGPMEASNSSDLWASSSGCLGHPPGRGASLESRLEELAQSPSGSANVGSSAPVPLCMSSSSHGAGSLSVMVGLPGFSPQPSSSNAPFNASSSAQVTPQVAGSQTPTTSASPMASSSSSGPASQPGGLPTLMGGNPTISSSGLISRQNSQVVPESPQSSGYSSLSLGNSPLSGAAQLLQGTNEASYPPSPRLPNHGVNGQSSGTKRERIPSPVPGTSAQSSAKRFFQNPLDPIPGPSRLLIPVSTSSEAQSLSPSRDESPLTPVDNFIISSSTGLMDSQPVTPEPEDDMNVDNDLSVPSPNPLVRSYRFPMRRDTDDIVDSTVDSQVDEGQFRLVPNDPADDSFNCNDVSNKGISFGRSDGNAHSNSLRHSNGDESRNYASIYDNPVPGPSRLVPCTRDSVFPSTSKSSNADQNSFFSCPADLELANYNEAVDEGDGNLSSTFQDIDSAEPPHEDQHHHHNHHLQHHHHHHHHHHNNHHSFDGNEALDIGASYSGLRSLELSVVDPGSSSNGTLSNSPHSSILESMTGPLSKRLRTLHTMQQRQTSSSPSQAATTSTPASESHDMGTNGHVVNRNPAPEPFLSLANNQGRNENGEPILRNVHHEASPTKEHNANNNVPNSNGKSEKPSSDAADSQNSPNFGGTQHNFNVTLETPPSLGSALKVKRLFHDSKEPTLFEGMDFLTAPEDDDALGFSRIKRLRPDQSVWCPDCKLHYEDGCFLHIAPNDEADDISLQIMDTPILSRAKASLPLSHLSMRTIKDDQQDGKVGIFAKKKIPKSCKFGPLEGKRLKAKAENGDFLYSIQHGDGQITIVDTSNEDQSNWMGLVRHADHEEEQNLALLEENEELYFITTKKIGPRQELKVWYSAEYANARNLPLLKSSQGKKVADDASKKNIRKTSGSQSKTKLSAGKPNPTDQSSPRNGENKKRNKCSSCPLIFGNEASMKIHSFCHQSSEELINLTVDEALAQTGRNLKLSTNPELLFQCPECDSQHPTWLDLVSHVDIHAQSIDQNPPNGRLKTIKAFKCPECYRSFESEEKLKKHSAVHGSDESKPLSCPTCSNRFLTNSALACHVKIHTRSETAYDCPMCGKEFMQIGALKEHVHAHRLNGKYDCPFCPKEFLEYPQIRKHIRAFHGNKKHACSHCPKTFGNSDKLKLHTLIHSDLKEFLCNACGKQFRRKDKLKEHWIRMHGNVNTASISARGGIAAPSSKVSDGMVETNENAPPKGTRRRKTSPKVSSLDFHRYIYKCHECVLGFKRRGMLVNHLAKRHPNITPDSVPELNLPILKTTKDYFCQYCSNVYKSSSKRKTHILKKHPGQKPPISARDKSVQHSGAINPTFSATVGSVTFLPYSCPHCHKQYASHAKLLQHQRVKHAGLESKPKEGVLETSEQEEALVKAASMLHSEQQQQQRQLEQSPPALIPHASSSGIHEIKLQTLNGEIVQLTPVAQDEALRLASNGATVIHVPEQEQSQASPATEVILFEAPSPHLHMKNERNQQDSPRNLP</sequence>
<feature type="domain" description="C2H2-type" evidence="7">
    <location>
        <begin position="1269"/>
        <end position="1296"/>
    </location>
</feature>
<dbReference type="SUPFAM" id="SSF57667">
    <property type="entry name" value="beta-beta-alpha zinc fingers"/>
    <property type="match status" value="3"/>
</dbReference>
<feature type="compositionally biased region" description="Polar residues" evidence="6">
    <location>
        <begin position="762"/>
        <end position="779"/>
    </location>
</feature>
<dbReference type="EMBL" id="VCGU01000003">
    <property type="protein sequence ID" value="TRY78920.1"/>
    <property type="molecule type" value="Genomic_DNA"/>
</dbReference>
<feature type="domain" description="C2H2-type" evidence="7">
    <location>
        <begin position="1213"/>
        <end position="1235"/>
    </location>
</feature>
<accession>A0A553PMM8</accession>
<evidence type="ECO:0000259" key="8">
    <source>
        <dbReference type="PROSITE" id="PS50280"/>
    </source>
</evidence>
<organism evidence="9 10">
    <name type="scientific">Tigriopus californicus</name>
    <name type="common">Marine copepod</name>
    <dbReference type="NCBI Taxonomy" id="6832"/>
    <lineage>
        <taxon>Eukaryota</taxon>
        <taxon>Metazoa</taxon>
        <taxon>Ecdysozoa</taxon>
        <taxon>Arthropoda</taxon>
        <taxon>Crustacea</taxon>
        <taxon>Multicrustacea</taxon>
        <taxon>Hexanauplia</taxon>
        <taxon>Copepoda</taxon>
        <taxon>Harpacticoida</taxon>
        <taxon>Harpacticidae</taxon>
        <taxon>Tigriopus</taxon>
    </lineage>
</organism>
<feature type="compositionally biased region" description="Low complexity" evidence="6">
    <location>
        <begin position="284"/>
        <end position="298"/>
    </location>
</feature>
<feature type="compositionally biased region" description="Polar residues" evidence="6">
    <location>
        <begin position="267"/>
        <end position="283"/>
    </location>
</feature>
<feature type="compositionally biased region" description="Basic and acidic residues" evidence="6">
    <location>
        <begin position="25"/>
        <end position="34"/>
    </location>
</feature>
<feature type="domain" description="C2H2-type" evidence="7">
    <location>
        <begin position="1421"/>
        <end position="1449"/>
    </location>
</feature>
<dbReference type="PROSITE" id="PS00028">
    <property type="entry name" value="ZINC_FINGER_C2H2_1"/>
    <property type="match status" value="10"/>
</dbReference>
<feature type="compositionally biased region" description="Basic and acidic residues" evidence="6">
    <location>
        <begin position="732"/>
        <end position="743"/>
    </location>
</feature>
<dbReference type="PROSITE" id="PS50157">
    <property type="entry name" value="ZINC_FINGER_C2H2_2"/>
    <property type="match status" value="9"/>
</dbReference>
<keyword evidence="3 5" id="KW-0863">Zinc-finger</keyword>
<feature type="compositionally biased region" description="Polar residues" evidence="6">
    <location>
        <begin position="94"/>
        <end position="106"/>
    </location>
</feature>
<feature type="compositionally biased region" description="Low complexity" evidence="6">
    <location>
        <begin position="139"/>
        <end position="149"/>
    </location>
</feature>
<dbReference type="InterPro" id="IPR001214">
    <property type="entry name" value="SET_dom"/>
</dbReference>
<feature type="compositionally biased region" description="Polar residues" evidence="6">
    <location>
        <begin position="171"/>
        <end position="181"/>
    </location>
</feature>
<feature type="domain" description="C2H2-type" evidence="7">
    <location>
        <begin position="1184"/>
        <end position="1211"/>
    </location>
</feature>
<evidence type="ECO:0000313" key="10">
    <source>
        <dbReference type="Proteomes" id="UP000318571"/>
    </source>
</evidence>
<dbReference type="Pfam" id="PF00096">
    <property type="entry name" value="zf-C2H2"/>
    <property type="match status" value="1"/>
</dbReference>
<feature type="region of interest" description="Disordered" evidence="6">
    <location>
        <begin position="312"/>
        <end position="438"/>
    </location>
</feature>
<feature type="compositionally biased region" description="Low complexity" evidence="6">
    <location>
        <begin position="190"/>
        <end position="200"/>
    </location>
</feature>
<feature type="region of interest" description="Disordered" evidence="6">
    <location>
        <begin position="488"/>
        <end position="526"/>
    </location>
</feature>
<feature type="domain" description="SET" evidence="8">
    <location>
        <begin position="882"/>
        <end position="996"/>
    </location>
</feature>
<feature type="domain" description="C2H2-type" evidence="7">
    <location>
        <begin position="1241"/>
        <end position="1269"/>
    </location>
</feature>
<protein>
    <recommendedName>
        <fullName evidence="11">PR domain zinc finger protein 10</fullName>
    </recommendedName>
</protein>
<feature type="compositionally biased region" description="Low complexity" evidence="6">
    <location>
        <begin position="675"/>
        <end position="691"/>
    </location>
</feature>
<dbReference type="Proteomes" id="UP000318571">
    <property type="component" value="Chromosome 11"/>
</dbReference>
<feature type="domain" description="C2H2-type" evidence="7">
    <location>
        <begin position="1480"/>
        <end position="1508"/>
    </location>
</feature>
<feature type="compositionally biased region" description="Basic residues" evidence="6">
    <location>
        <begin position="589"/>
        <end position="609"/>
    </location>
</feature>
<dbReference type="GO" id="GO:0008270">
    <property type="term" value="F:zinc ion binding"/>
    <property type="evidence" value="ECO:0007669"/>
    <property type="project" value="UniProtKB-KW"/>
</dbReference>
<feature type="region of interest" description="Disordered" evidence="6">
    <location>
        <begin position="1614"/>
        <end position="1634"/>
    </location>
</feature>
<evidence type="ECO:0000313" key="9">
    <source>
        <dbReference type="EMBL" id="TRY78920.1"/>
    </source>
</evidence>
<dbReference type="Gene3D" id="2.170.270.10">
    <property type="entry name" value="SET domain"/>
    <property type="match status" value="1"/>
</dbReference>
<feature type="domain" description="C2H2-type" evidence="7">
    <location>
        <begin position="1297"/>
        <end position="1325"/>
    </location>
</feature>
<feature type="compositionally biased region" description="Low complexity" evidence="6">
    <location>
        <begin position="234"/>
        <end position="258"/>
    </location>
</feature>
<proteinExistence type="predicted"/>
<dbReference type="STRING" id="6832.A0A553PMM8"/>
<dbReference type="OMA" id="ASNTHAM"/>
<keyword evidence="2" id="KW-0677">Repeat</keyword>
<feature type="compositionally biased region" description="Low complexity" evidence="6">
    <location>
        <begin position="208"/>
        <end position="226"/>
    </location>
</feature>
<evidence type="ECO:0000256" key="5">
    <source>
        <dbReference type="PROSITE-ProRule" id="PRU00042"/>
    </source>
</evidence>
<evidence type="ECO:0000256" key="1">
    <source>
        <dbReference type="ARBA" id="ARBA00022723"/>
    </source>
</evidence>
<feature type="region of interest" description="Disordered" evidence="6">
    <location>
        <begin position="1337"/>
        <end position="1364"/>
    </location>
</feature>
<feature type="region of interest" description="Disordered" evidence="6">
    <location>
        <begin position="564"/>
        <end position="616"/>
    </location>
</feature>
<feature type="region of interest" description="Disordered" evidence="6">
    <location>
        <begin position="1"/>
        <end position="298"/>
    </location>
</feature>
<name>A0A553PMM8_TIGCA</name>
<evidence type="ECO:0000256" key="3">
    <source>
        <dbReference type="ARBA" id="ARBA00022771"/>
    </source>
</evidence>
<comment type="caution">
    <text evidence="9">The sequence shown here is derived from an EMBL/GenBank/DDBJ whole genome shotgun (WGS) entry which is preliminary data.</text>
</comment>
<feature type="compositionally biased region" description="Polar residues" evidence="6">
    <location>
        <begin position="638"/>
        <end position="655"/>
    </location>
</feature>
<feature type="compositionally biased region" description="Polar residues" evidence="6">
    <location>
        <begin position="1027"/>
        <end position="1036"/>
    </location>
</feature>
<gene>
    <name evidence="9" type="ORF">TCAL_10850</name>
</gene>
<dbReference type="GO" id="GO:0008757">
    <property type="term" value="F:S-adenosylmethionine-dependent methyltransferase activity"/>
    <property type="evidence" value="ECO:0007669"/>
    <property type="project" value="UniProtKB-ARBA"/>
</dbReference>
<feature type="domain" description="C2H2-type" evidence="7">
    <location>
        <begin position="1376"/>
        <end position="1404"/>
    </location>
</feature>
<dbReference type="GO" id="GO:0008170">
    <property type="term" value="F:N-methyltransferase activity"/>
    <property type="evidence" value="ECO:0007669"/>
    <property type="project" value="UniProtKB-ARBA"/>
</dbReference>
<dbReference type="InterPro" id="IPR013087">
    <property type="entry name" value="Znf_C2H2_type"/>
</dbReference>
<feature type="compositionally biased region" description="Polar residues" evidence="6">
    <location>
        <begin position="744"/>
        <end position="753"/>
    </location>
</feature>
<reference evidence="9 10" key="1">
    <citation type="journal article" date="2018" name="Nat. Ecol. Evol.">
        <title>Genomic signatures of mitonuclear coevolution across populations of Tigriopus californicus.</title>
        <authorList>
            <person name="Barreto F.S."/>
            <person name="Watson E.T."/>
            <person name="Lima T.G."/>
            <person name="Willett C.S."/>
            <person name="Edmands S."/>
            <person name="Li W."/>
            <person name="Burton R.S."/>
        </authorList>
    </citation>
    <scope>NUCLEOTIDE SEQUENCE [LARGE SCALE GENOMIC DNA]</scope>
    <source>
        <strain evidence="9 10">San Diego</strain>
    </source>
</reference>
<dbReference type="Pfam" id="PF21549">
    <property type="entry name" value="PRDM2_PR"/>
    <property type="match status" value="1"/>
</dbReference>
<keyword evidence="1" id="KW-0479">Metal-binding</keyword>
<feature type="region of interest" description="Disordered" evidence="6">
    <location>
        <begin position="636"/>
        <end position="656"/>
    </location>
</feature>
<feature type="region of interest" description="Disordered" evidence="6">
    <location>
        <begin position="668"/>
        <end position="779"/>
    </location>
</feature>
<evidence type="ECO:0000256" key="6">
    <source>
        <dbReference type="SAM" id="MobiDB-lite"/>
    </source>
</evidence>
<keyword evidence="10" id="KW-1185">Reference proteome</keyword>
<dbReference type="SMART" id="SM00355">
    <property type="entry name" value="ZnF_C2H2"/>
    <property type="match status" value="11"/>
</dbReference>
<dbReference type="Gene3D" id="3.30.160.60">
    <property type="entry name" value="Classic Zinc Finger"/>
    <property type="match status" value="5"/>
</dbReference>
<dbReference type="PANTHER" id="PTHR24379">
    <property type="entry name" value="KRAB AND ZINC FINGER DOMAIN-CONTAINING"/>
    <property type="match status" value="1"/>
</dbReference>
<keyword evidence="4" id="KW-0862">Zinc</keyword>
<dbReference type="GO" id="GO:0008276">
    <property type="term" value="F:protein methyltransferase activity"/>
    <property type="evidence" value="ECO:0007669"/>
    <property type="project" value="UniProtKB-ARBA"/>
</dbReference>
<feature type="compositionally biased region" description="Polar residues" evidence="6">
    <location>
        <begin position="374"/>
        <end position="385"/>
    </location>
</feature>
<dbReference type="PANTHER" id="PTHR24379:SF121">
    <property type="entry name" value="C2H2-TYPE DOMAIN-CONTAINING PROTEIN"/>
    <property type="match status" value="1"/>
</dbReference>
<dbReference type="InterPro" id="IPR046341">
    <property type="entry name" value="SET_dom_sf"/>
</dbReference>
<feature type="region of interest" description="Disordered" evidence="6">
    <location>
        <begin position="1011"/>
        <end position="1060"/>
    </location>
</feature>
<feature type="compositionally biased region" description="Polar residues" evidence="6">
    <location>
        <begin position="1"/>
        <end position="16"/>
    </location>
</feature>
<dbReference type="InterPro" id="IPR036236">
    <property type="entry name" value="Znf_C2H2_sf"/>
</dbReference>
<evidence type="ECO:0000256" key="2">
    <source>
        <dbReference type="ARBA" id="ARBA00022737"/>
    </source>
</evidence>
<evidence type="ECO:0000256" key="4">
    <source>
        <dbReference type="ARBA" id="ARBA00022833"/>
    </source>
</evidence>